<dbReference type="InterPro" id="IPR036661">
    <property type="entry name" value="Luciferase-like_sf"/>
</dbReference>
<evidence type="ECO:0000256" key="1">
    <source>
        <dbReference type="ARBA" id="ARBA00023002"/>
    </source>
</evidence>
<evidence type="ECO:0000313" key="3">
    <source>
        <dbReference type="EMBL" id="ACU75341.1"/>
    </source>
</evidence>
<proteinExistence type="predicted"/>
<dbReference type="EMBL" id="CP001700">
    <property type="protein sequence ID" value="ACU75341.1"/>
    <property type="molecule type" value="Genomic_DNA"/>
</dbReference>
<dbReference type="Pfam" id="PF00296">
    <property type="entry name" value="Bac_luciferase"/>
    <property type="match status" value="1"/>
</dbReference>
<organism evidence="3 4">
    <name type="scientific">Catenulispora acidiphila (strain DSM 44928 / JCM 14897 / NBRC 102108 / NRRL B-24433 / ID139908)</name>
    <dbReference type="NCBI Taxonomy" id="479433"/>
    <lineage>
        <taxon>Bacteria</taxon>
        <taxon>Bacillati</taxon>
        <taxon>Actinomycetota</taxon>
        <taxon>Actinomycetes</taxon>
        <taxon>Catenulisporales</taxon>
        <taxon>Catenulisporaceae</taxon>
        <taxon>Catenulispora</taxon>
    </lineage>
</organism>
<evidence type="ECO:0000259" key="2">
    <source>
        <dbReference type="Pfam" id="PF00296"/>
    </source>
</evidence>
<dbReference type="InterPro" id="IPR011251">
    <property type="entry name" value="Luciferase-like_dom"/>
</dbReference>
<dbReference type="OrthoDB" id="3457164at2"/>
<dbReference type="AlphaFoldDB" id="C7PWR1"/>
<dbReference type="InterPro" id="IPR050564">
    <property type="entry name" value="F420-G6PD/mer"/>
</dbReference>
<dbReference type="STRING" id="479433.Caci_6491"/>
<dbReference type="GO" id="GO:0016705">
    <property type="term" value="F:oxidoreductase activity, acting on paired donors, with incorporation or reduction of molecular oxygen"/>
    <property type="evidence" value="ECO:0007669"/>
    <property type="project" value="InterPro"/>
</dbReference>
<dbReference type="SUPFAM" id="SSF51679">
    <property type="entry name" value="Bacterial luciferase-like"/>
    <property type="match status" value="1"/>
</dbReference>
<feature type="domain" description="Luciferase-like" evidence="2">
    <location>
        <begin position="12"/>
        <end position="307"/>
    </location>
</feature>
<sequence>MHLGVNLLHHGAVPLARAAEDAGYRIVLAPEGYRSDAPSVLGAVAGATDGILLASGVMQIPARPAILTALTAMTLHTLSGGRFRLGLGVSNPDISESWYGVPFDRPLSRTAQYVRVVRAAISGEGMAAATDPERTDGTGAVRLPLAPAAPGAVPVYLAAGGPGNLRLTGRVADGWIGMFSSPEQTTASIAAIDAGAAAADRDIAGFDYLVCAPAFVHDDPALAADRLRGHYAHLLTVGGPGRNIYVRLARGMGYGAELDALYKYVAAGDRVAAAKAVPQGFIDATALIGPPSRIAERLAAYREAGATTVSAMVSSADADTTERIATIRAIGKAWHA</sequence>
<keyword evidence="4" id="KW-1185">Reference proteome</keyword>
<protein>
    <submittedName>
        <fullName evidence="3">Luciferase family protein</fullName>
    </submittedName>
</protein>
<accession>C7PWR1</accession>
<evidence type="ECO:0000313" key="4">
    <source>
        <dbReference type="Proteomes" id="UP000000851"/>
    </source>
</evidence>
<gene>
    <name evidence="3" type="ordered locus">Caci_6491</name>
</gene>
<reference evidence="3 4" key="1">
    <citation type="journal article" date="2009" name="Stand. Genomic Sci.">
        <title>Complete genome sequence of Catenulispora acidiphila type strain (ID 139908).</title>
        <authorList>
            <person name="Copeland A."/>
            <person name="Lapidus A."/>
            <person name="Glavina Del Rio T."/>
            <person name="Nolan M."/>
            <person name="Lucas S."/>
            <person name="Chen F."/>
            <person name="Tice H."/>
            <person name="Cheng J.F."/>
            <person name="Bruce D."/>
            <person name="Goodwin L."/>
            <person name="Pitluck S."/>
            <person name="Mikhailova N."/>
            <person name="Pati A."/>
            <person name="Ivanova N."/>
            <person name="Mavromatis K."/>
            <person name="Chen A."/>
            <person name="Palaniappan K."/>
            <person name="Chain P."/>
            <person name="Land M."/>
            <person name="Hauser L."/>
            <person name="Chang Y.J."/>
            <person name="Jeffries C.D."/>
            <person name="Chertkov O."/>
            <person name="Brettin T."/>
            <person name="Detter J.C."/>
            <person name="Han C."/>
            <person name="Ali Z."/>
            <person name="Tindall B.J."/>
            <person name="Goker M."/>
            <person name="Bristow J."/>
            <person name="Eisen J.A."/>
            <person name="Markowitz V."/>
            <person name="Hugenholtz P."/>
            <person name="Kyrpides N.C."/>
            <person name="Klenk H.P."/>
        </authorList>
    </citation>
    <scope>NUCLEOTIDE SEQUENCE [LARGE SCALE GENOMIC DNA]</scope>
    <source>
        <strain evidence="4">DSM 44928 / JCM 14897 / NBRC 102108 / NRRL B-24433 / ID139908</strain>
    </source>
</reference>
<dbReference type="RefSeq" id="WP_015795070.1">
    <property type="nucleotide sequence ID" value="NC_013131.1"/>
</dbReference>
<dbReference type="CDD" id="cd01097">
    <property type="entry name" value="Tetrahydromethanopterin_reductase"/>
    <property type="match status" value="1"/>
</dbReference>
<dbReference type="KEGG" id="cai:Caci_6491"/>
<name>C7PWR1_CATAD</name>
<dbReference type="PANTHER" id="PTHR43244">
    <property type="match status" value="1"/>
</dbReference>
<dbReference type="Proteomes" id="UP000000851">
    <property type="component" value="Chromosome"/>
</dbReference>
<dbReference type="HOGENOM" id="CLU_027853_5_0_11"/>
<dbReference type="Gene3D" id="3.20.20.30">
    <property type="entry name" value="Luciferase-like domain"/>
    <property type="match status" value="1"/>
</dbReference>
<dbReference type="InParanoid" id="C7PWR1"/>
<dbReference type="eggNOG" id="COG2141">
    <property type="taxonomic scope" value="Bacteria"/>
</dbReference>
<dbReference type="PANTHER" id="PTHR43244:SF1">
    <property type="entry name" value="5,10-METHYLENETETRAHYDROMETHANOPTERIN REDUCTASE"/>
    <property type="match status" value="1"/>
</dbReference>
<keyword evidence="1" id="KW-0560">Oxidoreductase</keyword>